<name>A0A0A9HBE5_ARUDO</name>
<dbReference type="AlphaFoldDB" id="A0A0A9HBE5"/>
<proteinExistence type="predicted"/>
<dbReference type="EMBL" id="GBRH01167653">
    <property type="protein sequence ID" value="JAE30243.1"/>
    <property type="molecule type" value="Transcribed_RNA"/>
</dbReference>
<dbReference type="PANTHER" id="PTHR36478:SF10">
    <property type="entry name" value="ELYS-LIKE DOMAIN-CONTAINING PROTEIN"/>
    <property type="match status" value="1"/>
</dbReference>
<reference evidence="2" key="2">
    <citation type="journal article" date="2015" name="Data Brief">
        <title>Shoot transcriptome of the giant reed, Arundo donax.</title>
        <authorList>
            <person name="Barrero R.A."/>
            <person name="Guerrero F.D."/>
            <person name="Moolhuijzen P."/>
            <person name="Goolsby J.A."/>
            <person name="Tidwell J."/>
            <person name="Bellgard S.E."/>
            <person name="Bellgard M.I."/>
        </authorList>
    </citation>
    <scope>NUCLEOTIDE SEQUENCE</scope>
    <source>
        <tissue evidence="2">Shoot tissue taken approximately 20 cm above the soil surface</tissue>
    </source>
</reference>
<protein>
    <submittedName>
        <fullName evidence="2">Uncharacterized protein</fullName>
    </submittedName>
</protein>
<reference evidence="2" key="1">
    <citation type="submission" date="2014-09" db="EMBL/GenBank/DDBJ databases">
        <authorList>
            <person name="Magalhaes I.L.F."/>
            <person name="Oliveira U."/>
            <person name="Santos F.R."/>
            <person name="Vidigal T.H.D.A."/>
            <person name="Brescovit A.D."/>
            <person name="Santos A.J."/>
        </authorList>
    </citation>
    <scope>NUCLEOTIDE SEQUENCE</scope>
    <source>
        <tissue evidence="2">Shoot tissue taken approximately 20 cm above the soil surface</tissue>
    </source>
</reference>
<evidence type="ECO:0000256" key="1">
    <source>
        <dbReference type="SAM" id="MobiDB-lite"/>
    </source>
</evidence>
<feature type="region of interest" description="Disordered" evidence="1">
    <location>
        <begin position="282"/>
        <end position="308"/>
    </location>
</feature>
<sequence length="308" mass="35386">MRSPSYPMLTRFRLRRLLAFLRSHHFASAFQDVQSQFRVFLDLGYVQRFLEVCFWDDANTYLLRFVPYDDMGVQGRILHNFIVHLRVMHTIASRGPLASQMIAKFERCCTDPQFMGNPDYVKVMRTILSMASDQVRTSVDWYLVGKKTAEIARDLITRAPEYSEFLRLPRRSTNIHSVVNVLPRGFGSRRFCRVKKAARVPGSVIAKYFLPKKRLLPSGQGMRCFGMSYSGLSLDSTARLRAIIDEALQAGTCTALHQEHPVQYAYNEGMLGKRSWTNDGKDFDGGDYPKHPRKTAETWIPDGDKREA</sequence>
<organism evidence="2">
    <name type="scientific">Arundo donax</name>
    <name type="common">Giant reed</name>
    <name type="synonym">Donax arundinaceus</name>
    <dbReference type="NCBI Taxonomy" id="35708"/>
    <lineage>
        <taxon>Eukaryota</taxon>
        <taxon>Viridiplantae</taxon>
        <taxon>Streptophyta</taxon>
        <taxon>Embryophyta</taxon>
        <taxon>Tracheophyta</taxon>
        <taxon>Spermatophyta</taxon>
        <taxon>Magnoliopsida</taxon>
        <taxon>Liliopsida</taxon>
        <taxon>Poales</taxon>
        <taxon>Poaceae</taxon>
        <taxon>PACMAD clade</taxon>
        <taxon>Arundinoideae</taxon>
        <taxon>Arundineae</taxon>
        <taxon>Arundo</taxon>
    </lineage>
</organism>
<accession>A0A0A9HBE5</accession>
<dbReference type="PANTHER" id="PTHR36478">
    <property type="entry name" value="OS04G0614237 PROTEIN-RELATED"/>
    <property type="match status" value="1"/>
</dbReference>
<evidence type="ECO:0000313" key="2">
    <source>
        <dbReference type="EMBL" id="JAE30243.1"/>
    </source>
</evidence>